<dbReference type="EMBL" id="JBHLTP010000013">
    <property type="protein sequence ID" value="MFC0525364.1"/>
    <property type="molecule type" value="Genomic_DNA"/>
</dbReference>
<keyword evidence="4" id="KW-1185">Reference proteome</keyword>
<gene>
    <name evidence="3" type="ORF">ACFFGV_17410</name>
</gene>
<evidence type="ECO:0000256" key="1">
    <source>
        <dbReference type="SAM" id="MobiDB-lite"/>
    </source>
</evidence>
<feature type="signal peptide" evidence="2">
    <location>
        <begin position="1"/>
        <end position="26"/>
    </location>
</feature>
<dbReference type="Pfam" id="PF13688">
    <property type="entry name" value="Reprolysin_5"/>
    <property type="match status" value="1"/>
</dbReference>
<organism evidence="3 4">
    <name type="scientific">Pontibacillus salicampi</name>
    <dbReference type="NCBI Taxonomy" id="1449801"/>
    <lineage>
        <taxon>Bacteria</taxon>
        <taxon>Bacillati</taxon>
        <taxon>Bacillota</taxon>
        <taxon>Bacilli</taxon>
        <taxon>Bacillales</taxon>
        <taxon>Bacillaceae</taxon>
        <taxon>Pontibacillus</taxon>
    </lineage>
</organism>
<feature type="region of interest" description="Disordered" evidence="1">
    <location>
        <begin position="75"/>
        <end position="105"/>
    </location>
</feature>
<dbReference type="Gene3D" id="3.40.390.10">
    <property type="entry name" value="Collagenase (Catalytic Domain)"/>
    <property type="match status" value="1"/>
</dbReference>
<keyword evidence="2" id="KW-0732">Signal</keyword>
<sequence>MKRKGLITLTLALSVAAFPAFTGASATSMETTVDSQGNEVHIDGLPKAASKSKENFDKPAVVEKETKAKVLNENGKKIGHKKIDKTEGSNRNVVPGQAKKHASNQSSQELCLLFCDDNDDSGSGGNDGGSNTSGEAKTATVLIAADEEYRAAHSDWQTYTKNIIENADNGFTRDHNIDLEVKVFAEWSSQGNNANEILQDLDRDWNGEGYDFVVGFTRDSNFNSGGIAYVYPSAPNGSAVSVNLDQGAENTWHAAQHEISHNYGLGHDAQGSGIKCIMNYDYSYQVDYWGTEHDNQIEAHRNWYGN</sequence>
<accession>A0ABV6LSQ2</accession>
<feature type="chain" id="PRO_5047145085" evidence="2">
    <location>
        <begin position="27"/>
        <end position="306"/>
    </location>
</feature>
<evidence type="ECO:0000256" key="2">
    <source>
        <dbReference type="SAM" id="SignalP"/>
    </source>
</evidence>
<name>A0ABV6LSQ2_9BACI</name>
<keyword evidence="3" id="KW-0645">Protease</keyword>
<dbReference type="Proteomes" id="UP001589836">
    <property type="component" value="Unassembled WGS sequence"/>
</dbReference>
<dbReference type="GO" id="GO:0008237">
    <property type="term" value="F:metallopeptidase activity"/>
    <property type="evidence" value="ECO:0007669"/>
    <property type="project" value="UniProtKB-KW"/>
</dbReference>
<dbReference type="InterPro" id="IPR024079">
    <property type="entry name" value="MetalloPept_cat_dom_sf"/>
</dbReference>
<reference evidence="3 4" key="1">
    <citation type="submission" date="2024-09" db="EMBL/GenBank/DDBJ databases">
        <authorList>
            <person name="Sun Q."/>
            <person name="Mori K."/>
        </authorList>
    </citation>
    <scope>NUCLEOTIDE SEQUENCE [LARGE SCALE GENOMIC DNA]</scope>
    <source>
        <strain evidence="3 4">NCAIM B.02529</strain>
    </source>
</reference>
<keyword evidence="3" id="KW-0378">Hydrolase</keyword>
<proteinExistence type="predicted"/>
<protein>
    <submittedName>
        <fullName evidence="3">Zinc-dependent metalloprotease</fullName>
    </submittedName>
</protein>
<keyword evidence="3" id="KW-0482">Metalloprotease</keyword>
<evidence type="ECO:0000313" key="3">
    <source>
        <dbReference type="EMBL" id="MFC0525364.1"/>
    </source>
</evidence>
<evidence type="ECO:0000313" key="4">
    <source>
        <dbReference type="Proteomes" id="UP001589836"/>
    </source>
</evidence>
<comment type="caution">
    <text evidence="3">The sequence shown here is derived from an EMBL/GenBank/DDBJ whole genome shotgun (WGS) entry which is preliminary data.</text>
</comment>
<dbReference type="SUPFAM" id="SSF55486">
    <property type="entry name" value="Metalloproteases ('zincins'), catalytic domain"/>
    <property type="match status" value="1"/>
</dbReference>
<dbReference type="RefSeq" id="WP_377350551.1">
    <property type="nucleotide sequence ID" value="NZ_JBHLTP010000013.1"/>
</dbReference>